<proteinExistence type="predicted"/>
<feature type="transmembrane region" description="Helical" evidence="1">
    <location>
        <begin position="16"/>
        <end position="36"/>
    </location>
</feature>
<dbReference type="EMBL" id="NWUX01000024">
    <property type="protein sequence ID" value="PCF94080.1"/>
    <property type="molecule type" value="Genomic_DNA"/>
</dbReference>
<dbReference type="InterPro" id="IPR021548">
    <property type="entry name" value="DUF2895"/>
</dbReference>
<dbReference type="Pfam" id="PF11444">
    <property type="entry name" value="DUF2895"/>
    <property type="match status" value="1"/>
</dbReference>
<keyword evidence="1" id="KW-0812">Transmembrane</keyword>
<evidence type="ECO:0000313" key="2">
    <source>
        <dbReference type="EMBL" id="PCF94080.1"/>
    </source>
</evidence>
<accession>A0A2A4HH26</accession>
<dbReference type="NCBIfam" id="TIGR03746">
    <property type="entry name" value="conj_TIGR03746"/>
    <property type="match status" value="1"/>
</dbReference>
<dbReference type="AlphaFoldDB" id="A0A2A4HH26"/>
<reference evidence="3" key="1">
    <citation type="submission" date="2017-09" db="EMBL/GenBank/DDBJ databases">
        <authorList>
            <person name="Cho G.-S."/>
            <person name="Oguntoyinbo F.A."/>
            <person name="Cnockaert M."/>
            <person name="Kabisch J."/>
            <person name="Neve H."/>
            <person name="Bockelmann W."/>
            <person name="Wenning M."/>
            <person name="Franz C.M."/>
            <person name="Vandamme P."/>
        </authorList>
    </citation>
    <scope>NUCLEOTIDE SEQUENCE [LARGE SCALE GENOMIC DNA]</scope>
    <source>
        <strain evidence="3">MBT G8648</strain>
    </source>
</reference>
<dbReference type="Proteomes" id="UP000218677">
    <property type="component" value="Unassembled WGS sequence"/>
</dbReference>
<dbReference type="OrthoDB" id="8558441at2"/>
<comment type="caution">
    <text evidence="2">The sequence shown here is derived from an EMBL/GenBank/DDBJ whole genome shotgun (WGS) entry which is preliminary data.</text>
</comment>
<evidence type="ECO:0000313" key="3">
    <source>
        <dbReference type="Proteomes" id="UP000218677"/>
    </source>
</evidence>
<dbReference type="RefSeq" id="WP_096654300.1">
    <property type="nucleotide sequence ID" value="NZ_NWUX01000024.1"/>
</dbReference>
<gene>
    <name evidence="2" type="ORF">CPA45_19070</name>
</gene>
<organism evidence="2 3">
    <name type="scientific">Vreelandella nigrificans</name>
    <dbReference type="NCBI Taxonomy" id="2042704"/>
    <lineage>
        <taxon>Bacteria</taxon>
        <taxon>Pseudomonadati</taxon>
        <taxon>Pseudomonadota</taxon>
        <taxon>Gammaproteobacteria</taxon>
        <taxon>Oceanospirillales</taxon>
        <taxon>Halomonadaceae</taxon>
        <taxon>Vreelandella</taxon>
    </lineage>
</organism>
<keyword evidence="1" id="KW-0472">Membrane</keyword>
<keyword evidence="3" id="KW-1185">Reference proteome</keyword>
<keyword evidence="1" id="KW-1133">Transmembrane helix</keyword>
<sequence>MSRYRHALSARDSHILTLRGIIVALLVICTVMWWGWKSAPTELTIHNPPDLRSGSTRSWWEIHPSSVYAFSLYVWQQINRWPSNGENDYRRNLYAYQHFLTPSCQIELNREYEQRRNSNELNNRVRGIYEIPGRGYRPESVEILSRDAWVVTLDMAIDEQYRGTQVRDLFIRYPVRVVRADVDPQNNPWGLQLDCFARTPQRLQMPTPEGGAS</sequence>
<evidence type="ECO:0000256" key="1">
    <source>
        <dbReference type="SAM" id="Phobius"/>
    </source>
</evidence>
<protein>
    <submittedName>
        <fullName evidence="2">TIGR03746 family integrating conjugative element protein</fullName>
    </submittedName>
</protein>
<name>A0A2A4HH26_9GAMM</name>